<gene>
    <name evidence="1" type="ORF">VII00023_01800</name>
</gene>
<organism evidence="1 2">
    <name type="scientific">Vibrio ichthyoenteri ATCC 700023</name>
    <dbReference type="NCBI Taxonomy" id="870968"/>
    <lineage>
        <taxon>Bacteria</taxon>
        <taxon>Pseudomonadati</taxon>
        <taxon>Pseudomonadota</taxon>
        <taxon>Gammaproteobacteria</taxon>
        <taxon>Vibrionales</taxon>
        <taxon>Vibrionaceae</taxon>
        <taxon>Vibrio</taxon>
    </lineage>
</organism>
<dbReference type="EMBL" id="AFWF01000211">
    <property type="protein sequence ID" value="EGU36373.1"/>
    <property type="molecule type" value="Genomic_DNA"/>
</dbReference>
<accession>F9S4U3</accession>
<sequence>EASMDIVKVQWQGGSSQSYQVGDLQVTVKKVAGADNEYRVEYYNTEQQWLGFGIGGVKGQKGYSPVKAGPDWLSPGSRQLLAQSQPITMTPRTYWLKLAEEPEELIFIVHSQDKDPSFTREVVFWDKERFLSSAEMPPMGMMPDQGSLSQLADTEQKRSTPPLDINADLRIATESSQNAVVSLPIEWQSACQFNIENGPKISGKPLAWRPQALTDNDLAGGPVSIEPNTVAYQLMTEDGVRRYFYGLEITTRLICEGKAAWVDVALPPSPKPWLLDVNSVVDFDAQQTVKQFLDSYRVYDKYGQELQPIDQHGNALSANERPISEVLFDRGYLKMSGVISRVELLTMQEGERLEKQFVIQFPALPQG</sequence>
<comment type="caution">
    <text evidence="1">The sequence shown here is derived from an EMBL/GenBank/DDBJ whole genome shotgun (WGS) entry which is preliminary data.</text>
</comment>
<reference evidence="1 2" key="1">
    <citation type="journal article" date="2012" name="Int. J. Syst. Evol. Microbiol.">
        <title>Vibrio caribbeanicus sp. nov., isolated from the marine sponge Scleritoderma cyanea.</title>
        <authorList>
            <person name="Hoffmann M."/>
            <person name="Monday S.R."/>
            <person name="Allard M.W."/>
            <person name="Strain E.A."/>
            <person name="Whittaker P."/>
            <person name="Naum M."/>
            <person name="McCarthy P.J."/>
            <person name="Lopez J.V."/>
            <person name="Fischer M."/>
            <person name="Brown E.W."/>
        </authorList>
    </citation>
    <scope>NUCLEOTIDE SEQUENCE [LARGE SCALE GENOMIC DNA]</scope>
    <source>
        <strain evidence="1 2">ATCC 700023</strain>
    </source>
</reference>
<name>F9S4U3_9VIBR</name>
<evidence type="ECO:0000313" key="1">
    <source>
        <dbReference type="EMBL" id="EGU36373.1"/>
    </source>
</evidence>
<protein>
    <submittedName>
        <fullName evidence="1">Uncharacterized protein</fullName>
    </submittedName>
</protein>
<keyword evidence="2" id="KW-1185">Reference proteome</keyword>
<proteinExistence type="predicted"/>
<evidence type="ECO:0000313" key="2">
    <source>
        <dbReference type="Proteomes" id="UP000004605"/>
    </source>
</evidence>
<dbReference type="Proteomes" id="UP000004605">
    <property type="component" value="Unassembled WGS sequence"/>
</dbReference>
<feature type="non-terminal residue" evidence="1">
    <location>
        <position position="1"/>
    </location>
</feature>
<dbReference type="AlphaFoldDB" id="F9S4U3"/>